<keyword evidence="2" id="KW-1133">Transmembrane helix</keyword>
<keyword evidence="4" id="KW-1185">Reference proteome</keyword>
<gene>
    <name evidence="3" type="ORF">GFSPODELE1_LOCUS4801</name>
</gene>
<keyword evidence="2" id="KW-0472">Membrane</keyword>
<feature type="transmembrane region" description="Helical" evidence="2">
    <location>
        <begin position="116"/>
        <end position="136"/>
    </location>
</feature>
<dbReference type="Proteomes" id="UP001497453">
    <property type="component" value="Chromosome 3"/>
</dbReference>
<proteinExistence type="predicted"/>
<evidence type="ECO:0000313" key="4">
    <source>
        <dbReference type="Proteomes" id="UP001497453"/>
    </source>
</evidence>
<evidence type="ECO:0000256" key="2">
    <source>
        <dbReference type="SAM" id="Phobius"/>
    </source>
</evidence>
<evidence type="ECO:0000313" key="3">
    <source>
        <dbReference type="EMBL" id="CAL1703988.1"/>
    </source>
</evidence>
<feature type="region of interest" description="Disordered" evidence="1">
    <location>
        <begin position="1"/>
        <end position="57"/>
    </location>
</feature>
<feature type="transmembrane region" description="Helical" evidence="2">
    <location>
        <begin position="556"/>
        <end position="575"/>
    </location>
</feature>
<protein>
    <recommendedName>
        <fullName evidence="5">Transmembrane protein</fullName>
    </recommendedName>
</protein>
<feature type="compositionally biased region" description="Basic and acidic residues" evidence="1">
    <location>
        <begin position="31"/>
        <end position="44"/>
    </location>
</feature>
<feature type="transmembrane region" description="Helical" evidence="2">
    <location>
        <begin position="75"/>
        <end position="96"/>
    </location>
</feature>
<organism evidence="3 4">
    <name type="scientific">Somion occarium</name>
    <dbReference type="NCBI Taxonomy" id="3059160"/>
    <lineage>
        <taxon>Eukaryota</taxon>
        <taxon>Fungi</taxon>
        <taxon>Dikarya</taxon>
        <taxon>Basidiomycota</taxon>
        <taxon>Agaricomycotina</taxon>
        <taxon>Agaricomycetes</taxon>
        <taxon>Polyporales</taxon>
        <taxon>Cerrenaceae</taxon>
        <taxon>Somion</taxon>
    </lineage>
</organism>
<dbReference type="EMBL" id="OZ037946">
    <property type="protein sequence ID" value="CAL1703988.1"/>
    <property type="molecule type" value="Genomic_DNA"/>
</dbReference>
<reference evidence="4" key="1">
    <citation type="submission" date="2024-04" db="EMBL/GenBank/DDBJ databases">
        <authorList>
            <person name="Shaw F."/>
            <person name="Minotto A."/>
        </authorList>
    </citation>
    <scope>NUCLEOTIDE SEQUENCE [LARGE SCALE GENOMIC DNA]</scope>
</reference>
<evidence type="ECO:0008006" key="5">
    <source>
        <dbReference type="Google" id="ProtNLM"/>
    </source>
</evidence>
<name>A0ABP1DAE0_9APHY</name>
<evidence type="ECO:0000256" key="1">
    <source>
        <dbReference type="SAM" id="MobiDB-lite"/>
    </source>
</evidence>
<keyword evidence="2" id="KW-0812">Transmembrane</keyword>
<sequence length="640" mass="70104">MPYPYANQHEMPSLSPEQEQEKEYVPGYKQVPDDDLRTPSKDELLPPNRRSSGTAPVRANKVLHRKSSILACIRLVRNAILPVVAIAYLVFCYVVHYKHVPVKTRFFDDSVAHLSIIKSGVTSISILIITIGLLPLQSLLADLKSEEFFRVINNRPSGTPLSSINTISSPSFGLFDSLTVLFKRHCSPYFAMAFIAGLLLLATSTLAPAALSVTTAWFDNDVIAFAVGGIARDTVYNVTSIPPFAAFTWDSLYAKAMTVAWVENKLGLHYGFTVDDPTHYIVPPPMHLRPDVAARWLSDIVVMQPECFWSNSRIASNFTQPFSSFATLLIALDQGLTVSISDTFGPTGDNQIEWRGNFLSNSTDTGVPQSGATVFSVSQCSFNCTSFSDSTFDLAGIPTLRMDYETKSFDMAFLVCSPHATVETREIHNDGRGRLTILNTTYPSQGNIHAPQIQVMFTYLFQHLSDNGGPPSATSSLGPELQADFIFGPGASNRSNPDFNVAGIFAPAPISVITDSYTKMLQSSMKVMLQGNVSKSYVPAILSTEQVIFTSSLPQVIASTVLFIVLLAVMAISHFRREIPKFTLYSVAASLDGSNMPSMFAQARNDSDPSVNGDKLLDTFGRRVVTLTKSDANYGTLQLQ</sequence>
<accession>A0ABP1DAE0</accession>
<feature type="transmembrane region" description="Helical" evidence="2">
    <location>
        <begin position="189"/>
        <end position="211"/>
    </location>
</feature>